<proteinExistence type="predicted"/>
<protein>
    <submittedName>
        <fullName evidence="1">Uncharacterized protein</fullName>
    </submittedName>
</protein>
<organism evidence="1 2">
    <name type="scientific">Cyanistes caeruleus</name>
    <name type="common">Eurasian blue tit</name>
    <name type="synonym">Parus caeruleus</name>
    <dbReference type="NCBI Taxonomy" id="156563"/>
    <lineage>
        <taxon>Eukaryota</taxon>
        <taxon>Metazoa</taxon>
        <taxon>Chordata</taxon>
        <taxon>Craniata</taxon>
        <taxon>Vertebrata</taxon>
        <taxon>Euteleostomi</taxon>
        <taxon>Archelosauria</taxon>
        <taxon>Archosauria</taxon>
        <taxon>Dinosauria</taxon>
        <taxon>Saurischia</taxon>
        <taxon>Theropoda</taxon>
        <taxon>Coelurosauria</taxon>
        <taxon>Aves</taxon>
        <taxon>Neognathae</taxon>
        <taxon>Neoaves</taxon>
        <taxon>Telluraves</taxon>
        <taxon>Australaves</taxon>
        <taxon>Passeriformes</taxon>
        <taxon>Paridae</taxon>
        <taxon>Cyanistes</taxon>
    </lineage>
</organism>
<dbReference type="AlphaFoldDB" id="A0A8C0UYY5"/>
<dbReference type="Ensembl" id="ENSCCET00000021458.1">
    <property type="protein sequence ID" value="ENSCCEP00000013809.1"/>
    <property type="gene ID" value="ENSCCEG00000013220.1"/>
</dbReference>
<dbReference type="Proteomes" id="UP000694410">
    <property type="component" value="Unplaced"/>
</dbReference>
<reference evidence="1" key="2">
    <citation type="submission" date="2025-09" db="UniProtKB">
        <authorList>
            <consortium name="Ensembl"/>
        </authorList>
    </citation>
    <scope>IDENTIFICATION</scope>
</reference>
<evidence type="ECO:0000313" key="1">
    <source>
        <dbReference type="Ensembl" id="ENSCCEP00000013809.1"/>
    </source>
</evidence>
<sequence length="74" mass="8777">IQHPCLVRAILLCEELAKCEYKRAMRARGFIWGEKCENMEPIWSSFSCFSIAEQTSLLEKWLKLHSYFFPSVEF</sequence>
<keyword evidence="2" id="KW-1185">Reference proteome</keyword>
<evidence type="ECO:0000313" key="2">
    <source>
        <dbReference type="Proteomes" id="UP000694410"/>
    </source>
</evidence>
<reference evidence="1" key="1">
    <citation type="submission" date="2025-08" db="UniProtKB">
        <authorList>
            <consortium name="Ensembl"/>
        </authorList>
    </citation>
    <scope>IDENTIFICATION</scope>
</reference>
<accession>A0A8C0UYY5</accession>
<name>A0A8C0UYY5_CYACU</name>